<dbReference type="PANTHER" id="PTHR35004">
    <property type="entry name" value="TRANSPOSASE RV3428C-RELATED"/>
    <property type="match status" value="1"/>
</dbReference>
<dbReference type="EMBL" id="WJBE01000049">
    <property type="protein sequence ID" value="MBC3901704.1"/>
    <property type="molecule type" value="Genomic_DNA"/>
</dbReference>
<dbReference type="SUPFAM" id="SSF53098">
    <property type="entry name" value="Ribonuclease H-like"/>
    <property type="match status" value="1"/>
</dbReference>
<dbReference type="Pfam" id="PF00665">
    <property type="entry name" value="rve"/>
    <property type="match status" value="1"/>
</dbReference>
<evidence type="ECO:0000259" key="1">
    <source>
        <dbReference type="PROSITE" id="PS50994"/>
    </source>
</evidence>
<dbReference type="Pfam" id="PF13565">
    <property type="entry name" value="HTH_32"/>
    <property type="match status" value="1"/>
</dbReference>
<dbReference type="PROSITE" id="PS50994">
    <property type="entry name" value="INTEGRASE"/>
    <property type="match status" value="1"/>
</dbReference>
<dbReference type="SUPFAM" id="SSF46689">
    <property type="entry name" value="Homeodomain-like"/>
    <property type="match status" value="1"/>
</dbReference>
<dbReference type="RefSeq" id="WP_186895716.1">
    <property type="nucleotide sequence ID" value="NZ_WJBE01000049.1"/>
</dbReference>
<protein>
    <submittedName>
        <fullName evidence="2">DDE-type integrase/transposase/recombinase</fullName>
    </submittedName>
</protein>
<dbReference type="InterPro" id="IPR001584">
    <property type="entry name" value="Integrase_cat-core"/>
</dbReference>
<accession>A0ABR6Z2H9</accession>
<dbReference type="Pfam" id="PF09299">
    <property type="entry name" value="Mu-transpos_C"/>
    <property type="match status" value="1"/>
</dbReference>
<evidence type="ECO:0000313" key="3">
    <source>
        <dbReference type="Proteomes" id="UP000622405"/>
    </source>
</evidence>
<dbReference type="Gene3D" id="3.30.420.10">
    <property type="entry name" value="Ribonuclease H-like superfamily/Ribonuclease H"/>
    <property type="match status" value="1"/>
</dbReference>
<dbReference type="Proteomes" id="UP000622405">
    <property type="component" value="Unassembled WGS sequence"/>
</dbReference>
<organism evidence="2 3">
    <name type="scientific">Acetobacterium malicum</name>
    <dbReference type="NCBI Taxonomy" id="52692"/>
    <lineage>
        <taxon>Bacteria</taxon>
        <taxon>Bacillati</taxon>
        <taxon>Bacillota</taxon>
        <taxon>Clostridia</taxon>
        <taxon>Eubacteriales</taxon>
        <taxon>Eubacteriaceae</taxon>
        <taxon>Acetobacterium</taxon>
    </lineage>
</organism>
<evidence type="ECO:0000313" key="2">
    <source>
        <dbReference type="EMBL" id="MBC3901704.1"/>
    </source>
</evidence>
<name>A0ABR6Z2H9_9FIRM</name>
<dbReference type="InterPro" id="IPR009057">
    <property type="entry name" value="Homeodomain-like_sf"/>
</dbReference>
<dbReference type="InterPro" id="IPR015378">
    <property type="entry name" value="Transposase-like_Mu_C"/>
</dbReference>
<dbReference type="InterPro" id="IPR012337">
    <property type="entry name" value="RNaseH-like_sf"/>
</dbReference>
<comment type="caution">
    <text evidence="2">The sequence shown here is derived from an EMBL/GenBank/DDBJ whole genome shotgun (WGS) entry which is preliminary data.</text>
</comment>
<sequence>MTEKDKELIALFRYGLIAPLLTDTVSSHTAYLDEISAKTHDVPHYGVRTYNRKTLLEWHRLYRRHGFDALKPKVRTDKGSSRALPAESVKLLLKLRNENIHLSVKLFQEWLIHEGHFTSSDCSYSTVYRLLKKHQLLKPSAIDASDRRRFAHIDINTLWQTDVSHGPYLSLNGKKRKTYLIAFIDDASRRITGAQFMLAEKNEDLLHVLKSALLTCGKPTMLYADNGKIFRSHQLNTSCATLGIALVNAKPYDPKSKGKIERFFKTVRSRFYPLLTDSDLMDLDVLNQRFEAWLARDYHHKVHSSINEAPMIFYLRGSDRIKHFSDPRIIDEAFLIRVTRKVKSDATISLHNALFEASPMFIGKSVDIRYPNESPDKIYIYENSVRIYTCKKVIMKDNALAKRNNNPISYSSLGGVPHV</sequence>
<dbReference type="InterPro" id="IPR036397">
    <property type="entry name" value="RNaseH_sf"/>
</dbReference>
<keyword evidence="3" id="KW-1185">Reference proteome</keyword>
<dbReference type="PANTHER" id="PTHR35004:SF6">
    <property type="entry name" value="TRANSPOSASE"/>
    <property type="match status" value="1"/>
</dbReference>
<gene>
    <name evidence="2" type="ORF">GH811_19120</name>
</gene>
<reference evidence="2 3" key="1">
    <citation type="journal article" date="2020" name="mSystems">
        <title>Defining Genomic and Predicted Metabolic Features of the Acetobacterium Genus.</title>
        <authorList>
            <person name="Ross D.E."/>
            <person name="Marshall C.W."/>
            <person name="Gulliver D."/>
            <person name="May H.D."/>
            <person name="Norman R.S."/>
        </authorList>
    </citation>
    <scope>NUCLEOTIDE SEQUENCE [LARGE SCALE GENOMIC DNA]</scope>
    <source>
        <strain evidence="2 3">DSM 4132</strain>
    </source>
</reference>
<feature type="domain" description="Integrase catalytic" evidence="1">
    <location>
        <begin position="135"/>
        <end position="318"/>
    </location>
</feature>
<proteinExistence type="predicted"/>